<dbReference type="KEGG" id="salx:SALLE_v1c07210"/>
<dbReference type="Proteomes" id="UP000254792">
    <property type="component" value="Chromosome"/>
</dbReference>
<dbReference type="SUPFAM" id="SSF50249">
    <property type="entry name" value="Nucleic acid-binding proteins"/>
    <property type="match status" value="1"/>
</dbReference>
<dbReference type="EMBL" id="CP031376">
    <property type="protein sequence ID" value="AXK51391.1"/>
    <property type="molecule type" value="Genomic_DNA"/>
</dbReference>
<organism evidence="5 6">
    <name type="scientific">Spiroplasma alleghenense</name>
    <dbReference type="NCBI Taxonomy" id="216931"/>
    <lineage>
        <taxon>Bacteria</taxon>
        <taxon>Bacillati</taxon>
        <taxon>Mycoplasmatota</taxon>
        <taxon>Mollicutes</taxon>
        <taxon>Entomoplasmatales</taxon>
        <taxon>Spiroplasmataceae</taxon>
        <taxon>Spiroplasma</taxon>
    </lineage>
</organism>
<dbReference type="InterPro" id="IPR012340">
    <property type="entry name" value="NA-bd_OB-fold"/>
</dbReference>
<dbReference type="NCBIfam" id="NF045760">
    <property type="entry name" value="YtpR"/>
    <property type="match status" value="1"/>
</dbReference>
<evidence type="ECO:0000256" key="2">
    <source>
        <dbReference type="ARBA" id="ARBA00022884"/>
    </source>
</evidence>
<dbReference type="Gene3D" id="3.30.1940.10">
    <property type="entry name" value="YtpR-like"/>
    <property type="match status" value="1"/>
</dbReference>
<evidence type="ECO:0000313" key="5">
    <source>
        <dbReference type="EMBL" id="AXK51391.1"/>
    </source>
</evidence>
<dbReference type="GO" id="GO:0000049">
    <property type="term" value="F:tRNA binding"/>
    <property type="evidence" value="ECO:0007669"/>
    <property type="project" value="UniProtKB-UniRule"/>
</dbReference>
<sequence length="207" mass="23260">MNSKVGMYYNEQFESLLVTWSDSSLIKPIVVKKEDMIAIFDDNDLVSLNILKISKETGLNPGLVSHSPEAIKIVNKSLKELKINPITHSPQLTVAKIVKAEPIPETHLNLCRVYDGENELQIICGAKNVVVNSLVVLATIGTWMPNGQQIKPSKLKGFESFGMLCSANELKLKNHNFSDGIIILDKNWEKYIGQDFMKVREENFESK</sequence>
<dbReference type="PROSITE" id="PS50886">
    <property type="entry name" value="TRBD"/>
    <property type="match status" value="1"/>
</dbReference>
<evidence type="ECO:0000256" key="1">
    <source>
        <dbReference type="ARBA" id="ARBA00022555"/>
    </source>
</evidence>
<dbReference type="Gene3D" id="2.40.50.140">
    <property type="entry name" value="Nucleic acid-binding proteins"/>
    <property type="match status" value="1"/>
</dbReference>
<dbReference type="Pfam" id="PF01588">
    <property type="entry name" value="tRNA_bind"/>
    <property type="match status" value="1"/>
</dbReference>
<evidence type="ECO:0000256" key="3">
    <source>
        <dbReference type="PROSITE-ProRule" id="PRU00209"/>
    </source>
</evidence>
<dbReference type="InterPro" id="IPR002547">
    <property type="entry name" value="tRNA-bd_dom"/>
</dbReference>
<dbReference type="InterPro" id="IPR033714">
    <property type="entry name" value="tRNA_bind_bactPheRS"/>
</dbReference>
<dbReference type="OrthoDB" id="9805455at2"/>
<dbReference type="AlphaFoldDB" id="A0A345Z462"/>
<dbReference type="InterPro" id="IPR037154">
    <property type="entry name" value="YtpR-like_sf"/>
</dbReference>
<proteinExistence type="predicted"/>
<dbReference type="CDD" id="cd02796">
    <property type="entry name" value="tRNA_bind_bactPheRS"/>
    <property type="match status" value="1"/>
</dbReference>
<feature type="domain" description="TRNA-binding" evidence="4">
    <location>
        <begin position="86"/>
        <end position="197"/>
    </location>
</feature>
<accession>A0A345Z462</accession>
<name>A0A345Z462_9MOLU</name>
<dbReference type="RefSeq" id="WP_115558292.1">
    <property type="nucleotide sequence ID" value="NZ_CP031376.1"/>
</dbReference>
<reference evidence="5 6" key="1">
    <citation type="submission" date="2018-07" db="EMBL/GenBank/DDBJ databases">
        <title>Complete genome sequence of Spiroplasma alleghenense PLHS-1 (ATCC 51752).</title>
        <authorList>
            <person name="Chou L."/>
            <person name="Lee T.-Y."/>
            <person name="Tsai Y.-M."/>
            <person name="Kuo C.-H."/>
        </authorList>
    </citation>
    <scope>NUCLEOTIDE SEQUENCE [LARGE SCALE GENOMIC DNA]</scope>
    <source>
        <strain evidence="5 6">PLHS-1</strain>
    </source>
</reference>
<evidence type="ECO:0000313" key="6">
    <source>
        <dbReference type="Proteomes" id="UP000254792"/>
    </source>
</evidence>
<keyword evidence="1 3" id="KW-0820">tRNA-binding</keyword>
<keyword evidence="6" id="KW-1185">Reference proteome</keyword>
<gene>
    <name evidence="5" type="ORF">SALLE_v1c07210</name>
</gene>
<evidence type="ECO:0000259" key="4">
    <source>
        <dbReference type="PROSITE" id="PS50886"/>
    </source>
</evidence>
<keyword evidence="2 3" id="KW-0694">RNA-binding</keyword>
<protein>
    <submittedName>
        <fullName evidence="5">tRNA-binding protein</fullName>
    </submittedName>
</protein>